<evidence type="ECO:0000256" key="1">
    <source>
        <dbReference type="ARBA" id="ARBA00022714"/>
    </source>
</evidence>
<dbReference type="RefSeq" id="WP_241560241.1">
    <property type="nucleotide sequence ID" value="NZ_QNSE01000005.1"/>
</dbReference>
<dbReference type="SUPFAM" id="SSF50022">
    <property type="entry name" value="ISP domain"/>
    <property type="match status" value="1"/>
</dbReference>
<feature type="domain" description="Rieske" evidence="5">
    <location>
        <begin position="34"/>
        <end position="106"/>
    </location>
</feature>
<dbReference type="GO" id="GO:0046872">
    <property type="term" value="F:metal ion binding"/>
    <property type="evidence" value="ECO:0007669"/>
    <property type="project" value="UniProtKB-KW"/>
</dbReference>
<keyword evidence="3" id="KW-0408">Iron</keyword>
<dbReference type="PANTHER" id="PTHR40261:SF1">
    <property type="entry name" value="RIESKE DOMAIN-CONTAINING PROTEIN"/>
    <property type="match status" value="1"/>
</dbReference>
<evidence type="ECO:0000256" key="4">
    <source>
        <dbReference type="ARBA" id="ARBA00023014"/>
    </source>
</evidence>
<dbReference type="Pfam" id="PF00355">
    <property type="entry name" value="Rieske"/>
    <property type="match status" value="1"/>
</dbReference>
<evidence type="ECO:0000256" key="2">
    <source>
        <dbReference type="ARBA" id="ARBA00022723"/>
    </source>
</evidence>
<dbReference type="Proteomes" id="UP000252792">
    <property type="component" value="Unassembled WGS sequence"/>
</dbReference>
<dbReference type="GO" id="GO:0051537">
    <property type="term" value="F:2 iron, 2 sulfur cluster binding"/>
    <property type="evidence" value="ECO:0007669"/>
    <property type="project" value="UniProtKB-KW"/>
</dbReference>
<keyword evidence="7" id="KW-1185">Reference proteome</keyword>
<dbReference type="PANTHER" id="PTHR40261">
    <property type="match status" value="1"/>
</dbReference>
<dbReference type="Gene3D" id="2.102.10.10">
    <property type="entry name" value="Rieske [2Fe-2S] iron-sulphur domain"/>
    <property type="match status" value="1"/>
</dbReference>
<dbReference type="AlphaFoldDB" id="A0A366JD22"/>
<evidence type="ECO:0000313" key="7">
    <source>
        <dbReference type="Proteomes" id="UP000252792"/>
    </source>
</evidence>
<evidence type="ECO:0000259" key="5">
    <source>
        <dbReference type="PROSITE" id="PS51296"/>
    </source>
</evidence>
<comment type="caution">
    <text evidence="6">The sequence shown here is derived from an EMBL/GenBank/DDBJ whole genome shotgun (WGS) entry which is preliminary data.</text>
</comment>
<evidence type="ECO:0000313" key="6">
    <source>
        <dbReference type="EMBL" id="RBP83818.1"/>
    </source>
</evidence>
<keyword evidence="2" id="KW-0479">Metal-binding</keyword>
<sequence>MPEYVNTEIPVSRISETGMGFRHEGKEYFSVHFDQELRVYENRCPHFGVRLEWMPDQFLDSSRMNILCSRHSAQFDIKTGLCHQGPCVGDSLLPVQHQVHNQQLWIKV</sequence>
<dbReference type="PROSITE" id="PS51296">
    <property type="entry name" value="RIESKE"/>
    <property type="match status" value="1"/>
</dbReference>
<gene>
    <name evidence="6" type="ORF">DFP80_105138</name>
</gene>
<keyword evidence="4" id="KW-0411">Iron-sulfur</keyword>
<proteinExistence type="predicted"/>
<dbReference type="InterPro" id="IPR017941">
    <property type="entry name" value="Rieske_2Fe-2S"/>
</dbReference>
<evidence type="ECO:0000256" key="3">
    <source>
        <dbReference type="ARBA" id="ARBA00023004"/>
    </source>
</evidence>
<dbReference type="InterPro" id="IPR036922">
    <property type="entry name" value="Rieske_2Fe-2S_sf"/>
</dbReference>
<accession>A0A366JD22</accession>
<organism evidence="6 7">
    <name type="scientific">Marinomonas rhizomae</name>
    <dbReference type="NCBI Taxonomy" id="491948"/>
    <lineage>
        <taxon>Bacteria</taxon>
        <taxon>Pseudomonadati</taxon>
        <taxon>Pseudomonadota</taxon>
        <taxon>Gammaproteobacteria</taxon>
        <taxon>Oceanospirillales</taxon>
        <taxon>Oceanospirillaceae</taxon>
        <taxon>Marinomonas</taxon>
    </lineage>
</organism>
<protein>
    <submittedName>
        <fullName evidence="6">Nitrite reductase/ring-hydroxylating ferredoxin subunit</fullName>
    </submittedName>
</protein>
<keyword evidence="1" id="KW-0001">2Fe-2S</keyword>
<name>A0A366JD22_9GAMM</name>
<dbReference type="EMBL" id="QNSE01000005">
    <property type="protein sequence ID" value="RBP83818.1"/>
    <property type="molecule type" value="Genomic_DNA"/>
</dbReference>
<reference evidence="6 7" key="1">
    <citation type="submission" date="2018-06" db="EMBL/GenBank/DDBJ databases">
        <title>Genomic Encyclopedia of Type Strains, Phase III (KMG-III): the genomes of soil and plant-associated and newly described type strains.</title>
        <authorList>
            <person name="Whitman W."/>
        </authorList>
    </citation>
    <scope>NUCLEOTIDE SEQUENCE [LARGE SCALE GENOMIC DNA]</scope>
    <source>
        <strain evidence="6 7">CECT 7377</strain>
    </source>
</reference>